<dbReference type="Gene3D" id="2.120.10.80">
    <property type="entry name" value="Kelch-type beta propeller"/>
    <property type="match status" value="1"/>
</dbReference>
<evidence type="ECO:0000313" key="1">
    <source>
        <dbReference type="EMBL" id="DAF86191.1"/>
    </source>
</evidence>
<reference evidence="1" key="1">
    <citation type="journal article" date="2021" name="Proc. Natl. Acad. Sci. U.S.A.">
        <title>A Catalog of Tens of Thousands of Viruses from Human Metagenomes Reveals Hidden Associations with Chronic Diseases.</title>
        <authorList>
            <person name="Tisza M.J."/>
            <person name="Buck C.B."/>
        </authorList>
    </citation>
    <scope>NUCLEOTIDE SEQUENCE</scope>
    <source>
        <strain evidence="1">Ctx254</strain>
    </source>
</reference>
<proteinExistence type="predicted"/>
<accession>A0A8S5TVJ3</accession>
<dbReference type="SUPFAM" id="SSF117281">
    <property type="entry name" value="Kelch motif"/>
    <property type="match status" value="1"/>
</dbReference>
<dbReference type="InterPro" id="IPR015915">
    <property type="entry name" value="Kelch-typ_b-propeller"/>
</dbReference>
<organism evidence="1">
    <name type="scientific">Siphoviridae sp. ctx254</name>
    <dbReference type="NCBI Taxonomy" id="2825737"/>
    <lineage>
        <taxon>Viruses</taxon>
        <taxon>Duplodnaviria</taxon>
        <taxon>Heunggongvirae</taxon>
        <taxon>Uroviricota</taxon>
        <taxon>Caudoviricetes</taxon>
    </lineage>
</organism>
<dbReference type="EMBL" id="BK015941">
    <property type="protein sequence ID" value="DAF86191.1"/>
    <property type="molecule type" value="Genomic_DNA"/>
</dbReference>
<protein>
    <submittedName>
        <fullName evidence="1">Kelch repeat</fullName>
    </submittedName>
</protein>
<name>A0A8S5TVJ3_9CAUD</name>
<sequence>MAHKFYLGKSNAAREVKHLRLGVNGSSPVYGYQNKTVNTQINWGNYPEFFSGKNPYERPATSFSSTSGTYTATKNMTITVNWNIYCSHSNTNDDVYVYLKVGSTYVIKYQQSSDYNKSGTWTGVIKSGESISIDIHHDNDGSSDGTFSLSAKYERLEYVQTGVSTGIKARRVRKAYVGKNGVAKPFFSDLRTIVYGGKTNVPLRMSNSKSLNGNFGSINNVAGASVGNYAIFAGGDKGQSNEYDYSDSVNAYDSSLTAQNIAQLSFSNYTDKWRSGMLSGVINNRAIFAGGYYMYKALFSKVKIIRCDEAISYNTSLTQTQLTDLSSSKCNCATANTTNHLIFAGWVNNTSSNTTDAYDNSLTRRTITALGTARYYLAGASIGEYAIFAGGKDDSTSYSLVECYDAALTKHTLENLSAIRTNFQGASFAGYAVFGGGTTATPYIDRYNASLTRDTTIALSSSRSNTATGTLGSGMDKRLIFAGGDNKSTVVDVFDASFTRTSYSLSVGRTKATIVSVGNYALVAGGGSLYVEYFELKNQS</sequence>